<evidence type="ECO:0000256" key="1">
    <source>
        <dbReference type="SAM" id="MobiDB-lite"/>
    </source>
</evidence>
<comment type="caution">
    <text evidence="4">The sequence shown here is derived from an EMBL/GenBank/DDBJ whole genome shotgun (WGS) entry which is preliminary data.</text>
</comment>
<feature type="domain" description="DUF6535" evidence="3">
    <location>
        <begin position="56"/>
        <end position="186"/>
    </location>
</feature>
<keyword evidence="5" id="KW-1185">Reference proteome</keyword>
<evidence type="ECO:0000313" key="4">
    <source>
        <dbReference type="EMBL" id="THH30995.1"/>
    </source>
</evidence>
<feature type="region of interest" description="Disordered" evidence="1">
    <location>
        <begin position="1"/>
        <end position="59"/>
    </location>
</feature>
<dbReference type="Pfam" id="PF20153">
    <property type="entry name" value="DUF6535"/>
    <property type="match status" value="1"/>
</dbReference>
<dbReference type="EMBL" id="SGPM01000061">
    <property type="protein sequence ID" value="THH30995.1"/>
    <property type="molecule type" value="Genomic_DNA"/>
</dbReference>
<keyword evidence="2" id="KW-0812">Transmembrane</keyword>
<accession>A0A4S4MYD9</accession>
<name>A0A4S4MYD9_9APHY</name>
<organism evidence="4 5">
    <name type="scientific">Antrodiella citrinella</name>
    <dbReference type="NCBI Taxonomy" id="2447956"/>
    <lineage>
        <taxon>Eukaryota</taxon>
        <taxon>Fungi</taxon>
        <taxon>Dikarya</taxon>
        <taxon>Basidiomycota</taxon>
        <taxon>Agaricomycotina</taxon>
        <taxon>Agaricomycetes</taxon>
        <taxon>Polyporales</taxon>
        <taxon>Steccherinaceae</taxon>
        <taxon>Antrodiella</taxon>
    </lineage>
</organism>
<feature type="transmembrane region" description="Helical" evidence="2">
    <location>
        <begin position="167"/>
        <end position="189"/>
    </location>
</feature>
<protein>
    <recommendedName>
        <fullName evidence="3">DUF6535 domain-containing protein</fullName>
    </recommendedName>
</protein>
<keyword evidence="2" id="KW-0472">Membrane</keyword>
<gene>
    <name evidence="4" type="ORF">EUX98_g3187</name>
</gene>
<proteinExistence type="predicted"/>
<evidence type="ECO:0000256" key="2">
    <source>
        <dbReference type="SAM" id="Phobius"/>
    </source>
</evidence>
<evidence type="ECO:0000259" key="3">
    <source>
        <dbReference type="Pfam" id="PF20153"/>
    </source>
</evidence>
<dbReference type="InterPro" id="IPR045338">
    <property type="entry name" value="DUF6535"/>
</dbReference>
<keyword evidence="2" id="KW-1133">Transmembrane helix</keyword>
<evidence type="ECO:0000313" key="5">
    <source>
        <dbReference type="Proteomes" id="UP000308730"/>
    </source>
</evidence>
<dbReference type="OrthoDB" id="3269725at2759"/>
<feature type="transmembrane region" description="Helical" evidence="2">
    <location>
        <begin position="80"/>
        <end position="97"/>
    </location>
</feature>
<feature type="compositionally biased region" description="Basic and acidic residues" evidence="1">
    <location>
        <begin position="27"/>
        <end position="36"/>
    </location>
</feature>
<reference evidence="4 5" key="1">
    <citation type="submission" date="2019-02" db="EMBL/GenBank/DDBJ databases">
        <title>Genome sequencing of the rare red list fungi Antrodiella citrinella (Flaviporus citrinellus).</title>
        <authorList>
            <person name="Buettner E."/>
            <person name="Kellner H."/>
        </authorList>
    </citation>
    <scope>NUCLEOTIDE SEQUENCE [LARGE SCALE GENOMIC DNA]</scope>
    <source>
        <strain evidence="4 5">DSM 108506</strain>
    </source>
</reference>
<dbReference type="Proteomes" id="UP000308730">
    <property type="component" value="Unassembled WGS sequence"/>
</dbReference>
<sequence length="502" mass="56581">MSTPATPTAKKTVKGSIFDFHINTTEKPTKGDRKEDSDDDGSIDEGHGPGNSAEGWSSLSKTMTEYDEVKIKDCKEDMDTLLVFAGLFSAVLTAFNIELYRTLQADPTQMTVFVLTQMSQQLNSFTVNSGFVNATQPFLIMPPTFQPSVSSIRINILWFCSLDMDPAVGWVVTALIMVWLILYVSTTLAPAFSSRCPYKTPLLKEPLQAVQRRFHRWRKRNDLTSSRESRDERLLRMDQTLDIPALVAADATLQDDEFLEKTIRTCLVESDGNEVEQCVSQIISSRAGADVQSLAKIHVSDLQKLSNMARYTTVHILLDALDREIDGREREKRKVELLPWMRSNLICVGSALLPVYLAAVTNDGVQHEQIRAGNMVTRLISLNEDVARDTLEVLAFSSYQRLPSSFTISQITANQVMTNLIAGARACIAAKTVEPIQLCQAVLYLSTHFHNEGLREEWYHLNKLLTELSAAIEERLRLILTFYGTWRKPLPRNYDISVDKFE</sequence>
<feature type="compositionally biased region" description="Low complexity" evidence="1">
    <location>
        <begin position="1"/>
        <end position="10"/>
    </location>
</feature>
<dbReference type="AlphaFoldDB" id="A0A4S4MYD9"/>